<evidence type="ECO:0000313" key="4">
    <source>
        <dbReference type="EMBL" id="KAI5949143.1"/>
    </source>
</evidence>
<accession>A0AAD5BAA9</accession>
<feature type="region of interest" description="Disordered" evidence="3">
    <location>
        <begin position="93"/>
        <end position="115"/>
    </location>
</feature>
<gene>
    <name evidence="4" type="ORF">KGF57_004973</name>
</gene>
<dbReference type="AlphaFoldDB" id="A0AAD5BAA9"/>
<dbReference type="PANTHER" id="PTHR15346">
    <property type="entry name" value="DYNACTIN SUBUNIT"/>
    <property type="match status" value="1"/>
</dbReference>
<comment type="caution">
    <text evidence="4">The sequence shown here is derived from an EMBL/GenBank/DDBJ whole genome shotgun (WGS) entry which is preliminary data.</text>
</comment>
<dbReference type="GO" id="GO:0005869">
    <property type="term" value="C:dynactin complex"/>
    <property type="evidence" value="ECO:0007669"/>
    <property type="project" value="InterPro"/>
</dbReference>
<keyword evidence="2" id="KW-0963">Cytoplasm</keyword>
<sequence>MNKFGDLPGIDYNGQEVLESSDVEAEDQIHNSLQEEDAEPAINFTQLQTQFSEIEISNDKYDLSRNPLNYKRFPLGTRKETKHEKLARIKRELEELQREESEEGEDTDTDTDTESHKAEDLLRMFQALNAAPDRQVFPKEEELKIKEILIPPPEPTKATSQQIAQLVSLENKLHQLEKQLGIDTSLQHPVQHSLNSITRHLDLINHADFNLESIKSKIESTGKEMEKLELQKRLFGWEDPPTPKTDKIDELYKILPDLKKYCGIAPSIAERIKGLNQIHAELEESIHFSSNLNQFISDLAQDMKHWDKSLEALNRGLDTSMESFETNKSRLESRLGELEKRMPR</sequence>
<keyword evidence="5" id="KW-1185">Reference proteome</keyword>
<protein>
    <recommendedName>
        <fullName evidence="6">Dynactin subunit 2</fullName>
    </recommendedName>
</protein>
<feature type="compositionally biased region" description="Acidic residues" evidence="3">
    <location>
        <begin position="100"/>
        <end position="112"/>
    </location>
</feature>
<organism evidence="4 5">
    <name type="scientific">Candida theae</name>
    <dbReference type="NCBI Taxonomy" id="1198502"/>
    <lineage>
        <taxon>Eukaryota</taxon>
        <taxon>Fungi</taxon>
        <taxon>Dikarya</taxon>
        <taxon>Ascomycota</taxon>
        <taxon>Saccharomycotina</taxon>
        <taxon>Pichiomycetes</taxon>
        <taxon>Debaryomycetaceae</taxon>
        <taxon>Candida/Lodderomyces clade</taxon>
        <taxon>Candida</taxon>
    </lineage>
</organism>
<dbReference type="InterPro" id="IPR028133">
    <property type="entry name" value="Dynamitin"/>
</dbReference>
<dbReference type="Proteomes" id="UP001204833">
    <property type="component" value="Unassembled WGS sequence"/>
</dbReference>
<evidence type="ECO:0008006" key="6">
    <source>
        <dbReference type="Google" id="ProtNLM"/>
    </source>
</evidence>
<proteinExistence type="predicted"/>
<dbReference type="GeneID" id="76153017"/>
<evidence type="ECO:0000256" key="3">
    <source>
        <dbReference type="SAM" id="MobiDB-lite"/>
    </source>
</evidence>
<evidence type="ECO:0000313" key="5">
    <source>
        <dbReference type="Proteomes" id="UP001204833"/>
    </source>
</evidence>
<dbReference type="RefSeq" id="XP_051606653.1">
    <property type="nucleotide sequence ID" value="XM_051754538.1"/>
</dbReference>
<comment type="subcellular location">
    <subcellularLocation>
        <location evidence="1">Cytoplasm</location>
    </subcellularLocation>
</comment>
<evidence type="ECO:0000256" key="1">
    <source>
        <dbReference type="ARBA" id="ARBA00004496"/>
    </source>
</evidence>
<name>A0AAD5BAA9_9ASCO</name>
<dbReference type="GO" id="GO:0005737">
    <property type="term" value="C:cytoplasm"/>
    <property type="evidence" value="ECO:0007669"/>
    <property type="project" value="UniProtKB-SubCell"/>
</dbReference>
<dbReference type="Pfam" id="PF04912">
    <property type="entry name" value="Dynamitin"/>
    <property type="match status" value="1"/>
</dbReference>
<evidence type="ECO:0000256" key="2">
    <source>
        <dbReference type="ARBA" id="ARBA00022490"/>
    </source>
</evidence>
<reference evidence="4 5" key="1">
    <citation type="journal article" date="2022" name="DNA Res.">
        <title>Genome analysis of five recently described species of the CUG-Ser clade uncovers Candida theae as a new hybrid lineage with pathogenic potential in the Candida parapsilosis species complex.</title>
        <authorList>
            <person name="Mixao V."/>
            <person name="Del Olmo V."/>
            <person name="Hegedusova E."/>
            <person name="Saus E."/>
            <person name="Pryszcz L."/>
            <person name="Cillingova A."/>
            <person name="Nosek J."/>
            <person name="Gabaldon T."/>
        </authorList>
    </citation>
    <scope>NUCLEOTIDE SEQUENCE [LARGE SCALE GENOMIC DNA]</scope>
    <source>
        <strain evidence="4 5">CBS 12239</strain>
    </source>
</reference>
<dbReference type="GO" id="GO:0007017">
    <property type="term" value="P:microtubule-based process"/>
    <property type="evidence" value="ECO:0007669"/>
    <property type="project" value="InterPro"/>
</dbReference>
<feature type="region of interest" description="Disordered" evidence="3">
    <location>
        <begin position="20"/>
        <end position="41"/>
    </location>
</feature>
<dbReference type="EMBL" id="JAIHNG010000165">
    <property type="protein sequence ID" value="KAI5949143.1"/>
    <property type="molecule type" value="Genomic_DNA"/>
</dbReference>